<evidence type="ECO:0000313" key="1">
    <source>
        <dbReference type="EMBL" id="MDP5225625.1"/>
    </source>
</evidence>
<gene>
    <name evidence="1" type="ORF">Q9R02_00435</name>
</gene>
<dbReference type="EMBL" id="JAVALS010000001">
    <property type="protein sequence ID" value="MDP5225625.1"/>
    <property type="molecule type" value="Genomic_DNA"/>
</dbReference>
<dbReference type="RefSeq" id="WP_305994672.1">
    <property type="nucleotide sequence ID" value="NZ_JAVALS010000001.1"/>
</dbReference>
<name>A0ABT9IJ65_9MICC</name>
<accession>A0ABT9IJ65</accession>
<sequence length="63" mass="7063">MEHETTLEHALDIATANSKEGHRLLDQAKDMLEHGDATPERVAQLQELSDAADADLIRVRKEQ</sequence>
<proteinExistence type="predicted"/>
<evidence type="ECO:0000313" key="2">
    <source>
        <dbReference type="Proteomes" id="UP001232725"/>
    </source>
</evidence>
<dbReference type="Proteomes" id="UP001232725">
    <property type="component" value="Unassembled WGS sequence"/>
</dbReference>
<comment type="caution">
    <text evidence="1">The sequence shown here is derived from an EMBL/GenBank/DDBJ whole genome shotgun (WGS) entry which is preliminary data.</text>
</comment>
<reference evidence="1 2" key="1">
    <citation type="submission" date="2023-08" db="EMBL/GenBank/DDBJ databases">
        <title>Arthrobacter horti sp. nov., isolated from forest soil.</title>
        <authorList>
            <person name="Park M."/>
        </authorList>
    </citation>
    <scope>NUCLEOTIDE SEQUENCE [LARGE SCALE GENOMIC DNA]</scope>
    <source>
        <strain evidence="1 2">YJM1</strain>
    </source>
</reference>
<organism evidence="1 2">
    <name type="scientific">Arthrobacter horti</name>
    <dbReference type="NCBI Taxonomy" id="3068273"/>
    <lineage>
        <taxon>Bacteria</taxon>
        <taxon>Bacillati</taxon>
        <taxon>Actinomycetota</taxon>
        <taxon>Actinomycetes</taxon>
        <taxon>Micrococcales</taxon>
        <taxon>Micrococcaceae</taxon>
        <taxon>Arthrobacter</taxon>
    </lineage>
</organism>
<protein>
    <submittedName>
        <fullName evidence="1">Uncharacterized protein</fullName>
    </submittedName>
</protein>
<keyword evidence="2" id="KW-1185">Reference proteome</keyword>